<organism evidence="3">
    <name type="scientific">viral metagenome</name>
    <dbReference type="NCBI Taxonomy" id="1070528"/>
    <lineage>
        <taxon>unclassified sequences</taxon>
        <taxon>metagenomes</taxon>
        <taxon>organismal metagenomes</taxon>
    </lineage>
</organism>
<feature type="region of interest" description="Disordered" evidence="1">
    <location>
        <begin position="121"/>
        <end position="142"/>
    </location>
</feature>
<feature type="domain" description="HNH endonuclease 5" evidence="2">
    <location>
        <begin position="167"/>
        <end position="213"/>
    </location>
</feature>
<protein>
    <recommendedName>
        <fullName evidence="2">HNH endonuclease 5 domain-containing protein</fullName>
    </recommendedName>
</protein>
<feature type="compositionally biased region" description="Basic and acidic residues" evidence="1">
    <location>
        <begin position="122"/>
        <end position="142"/>
    </location>
</feature>
<evidence type="ECO:0000259" key="2">
    <source>
        <dbReference type="Pfam" id="PF14279"/>
    </source>
</evidence>
<dbReference type="Pfam" id="PF14279">
    <property type="entry name" value="HNH_5"/>
    <property type="match status" value="1"/>
</dbReference>
<evidence type="ECO:0000313" key="3">
    <source>
        <dbReference type="EMBL" id="QHS79316.1"/>
    </source>
</evidence>
<dbReference type="AlphaFoldDB" id="A0A6C0AI33"/>
<reference evidence="3" key="1">
    <citation type="journal article" date="2020" name="Nature">
        <title>Giant virus diversity and host interactions through global metagenomics.</title>
        <authorList>
            <person name="Schulz F."/>
            <person name="Roux S."/>
            <person name="Paez-Espino D."/>
            <person name="Jungbluth S."/>
            <person name="Walsh D.A."/>
            <person name="Denef V.J."/>
            <person name="McMahon K.D."/>
            <person name="Konstantinidis K.T."/>
            <person name="Eloe-Fadrosh E.A."/>
            <person name="Kyrpides N.C."/>
            <person name="Woyke T."/>
        </authorList>
    </citation>
    <scope>NUCLEOTIDE SEQUENCE</scope>
    <source>
        <strain evidence="3">GVMAG-S-1035118-87</strain>
    </source>
</reference>
<sequence>MSRYHSKRVKIQESFPEEYEEHDKLRERIYRRANTIAHHIVNPMGPNMRCYIPDCVQKGECYKEERDELIKLHVADIDENLQLFRTYPGDFRRFLQEEPKHDLHGSNEVQRKEYLQGMFVRIRKDEPPEKPKPNPKKSELTKKGISSTIKRLVWNKNIGEEIGKAKCWCCKSTDITQSSFHCGHVVAESKGGQTQVNNLKPICQNCNSSMGTRDMNDFMKTLE</sequence>
<dbReference type="EMBL" id="MN740629">
    <property type="protein sequence ID" value="QHS79316.1"/>
    <property type="molecule type" value="Genomic_DNA"/>
</dbReference>
<proteinExistence type="predicted"/>
<dbReference type="Gene3D" id="1.10.30.50">
    <property type="match status" value="1"/>
</dbReference>
<accession>A0A6C0AI33</accession>
<name>A0A6C0AI33_9ZZZZ</name>
<dbReference type="InterPro" id="IPR029471">
    <property type="entry name" value="HNH_5"/>
</dbReference>
<evidence type="ECO:0000256" key="1">
    <source>
        <dbReference type="SAM" id="MobiDB-lite"/>
    </source>
</evidence>